<protein>
    <submittedName>
        <fullName evidence="1">Uncharacterized protein</fullName>
    </submittedName>
</protein>
<gene>
    <name evidence="1" type="ORF">BDK51DRAFT_37620</name>
</gene>
<evidence type="ECO:0000313" key="2">
    <source>
        <dbReference type="Proteomes" id="UP000269721"/>
    </source>
</evidence>
<dbReference type="Proteomes" id="UP000269721">
    <property type="component" value="Unassembled WGS sequence"/>
</dbReference>
<sequence>MTDAQRATQIQLFPPPNPPEAAAIPLRLARLRRALNLSGGKWAAVGPLVSTLLDSEILRRIVIAVHESARAEIEKNLKRQRVEFWWMSPRTHETLPSPTPHLILTTPSAIPFNSHLLTRFTTLILYDSAAWDIHAGNRATMSLARNGANSKLDVVWVAMKGSVEEEFFKCAERERGGEEGVVAVQGWEEVKAWIRGGMGVC</sequence>
<name>A0A4P9W6W7_9FUNG</name>
<evidence type="ECO:0000313" key="1">
    <source>
        <dbReference type="EMBL" id="RKO88084.1"/>
    </source>
</evidence>
<proteinExistence type="predicted"/>
<dbReference type="AlphaFoldDB" id="A0A4P9W6W7"/>
<keyword evidence="2" id="KW-1185">Reference proteome</keyword>
<reference evidence="2" key="1">
    <citation type="journal article" date="2018" name="Nat. Microbiol.">
        <title>Leveraging single-cell genomics to expand the fungal tree of life.</title>
        <authorList>
            <person name="Ahrendt S.R."/>
            <person name="Quandt C.A."/>
            <person name="Ciobanu D."/>
            <person name="Clum A."/>
            <person name="Salamov A."/>
            <person name="Andreopoulos B."/>
            <person name="Cheng J.F."/>
            <person name="Woyke T."/>
            <person name="Pelin A."/>
            <person name="Henrissat B."/>
            <person name="Reynolds N.K."/>
            <person name="Benny G.L."/>
            <person name="Smith M.E."/>
            <person name="James T.Y."/>
            <person name="Grigoriev I.V."/>
        </authorList>
    </citation>
    <scope>NUCLEOTIDE SEQUENCE [LARGE SCALE GENOMIC DNA]</scope>
</reference>
<dbReference type="EMBL" id="KZ996952">
    <property type="protein sequence ID" value="RKO88084.1"/>
    <property type="molecule type" value="Genomic_DNA"/>
</dbReference>
<organism evidence="1 2">
    <name type="scientific">Blyttiomyces helicus</name>
    <dbReference type="NCBI Taxonomy" id="388810"/>
    <lineage>
        <taxon>Eukaryota</taxon>
        <taxon>Fungi</taxon>
        <taxon>Fungi incertae sedis</taxon>
        <taxon>Chytridiomycota</taxon>
        <taxon>Chytridiomycota incertae sedis</taxon>
        <taxon>Chytridiomycetes</taxon>
        <taxon>Chytridiomycetes incertae sedis</taxon>
        <taxon>Blyttiomyces</taxon>
    </lineage>
</organism>
<accession>A0A4P9W6W7</accession>